<comment type="caution">
    <text evidence="1">The sequence shown here is derived from an EMBL/GenBank/DDBJ whole genome shotgun (WGS) entry which is preliminary data.</text>
</comment>
<dbReference type="AlphaFoldDB" id="A0A8H3R991"/>
<organism evidence="1 2">
    <name type="scientific">Rhizophagus clarus</name>
    <dbReference type="NCBI Taxonomy" id="94130"/>
    <lineage>
        <taxon>Eukaryota</taxon>
        <taxon>Fungi</taxon>
        <taxon>Fungi incertae sedis</taxon>
        <taxon>Mucoromycota</taxon>
        <taxon>Glomeromycotina</taxon>
        <taxon>Glomeromycetes</taxon>
        <taxon>Glomerales</taxon>
        <taxon>Glomeraceae</taxon>
        <taxon>Rhizophagus</taxon>
    </lineage>
</organism>
<evidence type="ECO:0000313" key="2">
    <source>
        <dbReference type="Proteomes" id="UP000615446"/>
    </source>
</evidence>
<gene>
    <name evidence="1" type="ORF">RCL2_003072300</name>
</gene>
<accession>A0A8H3R991</accession>
<name>A0A8H3R991_9GLOM</name>
<protein>
    <submittedName>
        <fullName evidence="1">Uncharacterized protein</fullName>
    </submittedName>
</protein>
<sequence length="122" mass="14264">MKIYYETKYQPNRKKNNRPNSNLSGVYIFGFNIRRIRECRLKTMGQNKRFASLGRESEKAIISLIKKHRLTDETDQPIIYICKIELNFNGKSIILIYKPPDNKNELTKIDAIVRACGIIINT</sequence>
<dbReference type="EMBL" id="BLAL01000356">
    <property type="protein sequence ID" value="GET04420.1"/>
    <property type="molecule type" value="Genomic_DNA"/>
</dbReference>
<proteinExistence type="predicted"/>
<evidence type="ECO:0000313" key="1">
    <source>
        <dbReference type="EMBL" id="GET04420.1"/>
    </source>
</evidence>
<dbReference type="Proteomes" id="UP000615446">
    <property type="component" value="Unassembled WGS sequence"/>
</dbReference>
<reference evidence="1" key="1">
    <citation type="submission" date="2019-10" db="EMBL/GenBank/DDBJ databases">
        <title>Conservation and host-specific expression of non-tandemly repeated heterogenous ribosome RNA gene in arbuscular mycorrhizal fungi.</title>
        <authorList>
            <person name="Maeda T."/>
            <person name="Kobayashi Y."/>
            <person name="Nakagawa T."/>
            <person name="Ezawa T."/>
            <person name="Yamaguchi K."/>
            <person name="Bino T."/>
            <person name="Nishimoto Y."/>
            <person name="Shigenobu S."/>
            <person name="Kawaguchi M."/>
        </authorList>
    </citation>
    <scope>NUCLEOTIDE SEQUENCE</scope>
    <source>
        <strain evidence="1">HR1</strain>
    </source>
</reference>